<protein>
    <recommendedName>
        <fullName evidence="3">Penicillin-binding protein activator LpoB</fullName>
    </recommendedName>
</protein>
<organism evidence="1 2">
    <name type="scientific">Phycisphaera mikurensis (strain NBRC 102666 / KCTC 22515 / FYK2301M01)</name>
    <dbReference type="NCBI Taxonomy" id="1142394"/>
    <lineage>
        <taxon>Bacteria</taxon>
        <taxon>Pseudomonadati</taxon>
        <taxon>Planctomycetota</taxon>
        <taxon>Phycisphaerae</taxon>
        <taxon>Phycisphaerales</taxon>
        <taxon>Phycisphaeraceae</taxon>
        <taxon>Phycisphaera</taxon>
    </lineage>
</organism>
<dbReference type="Gene3D" id="3.40.50.10610">
    <property type="entry name" value="ABC-type transport auxiliary lipoprotein component"/>
    <property type="match status" value="1"/>
</dbReference>
<gene>
    <name evidence="1" type="ordered locus">PSMK_24800</name>
</gene>
<accession>I0IHA1</accession>
<sequence>MRRFPLPSPRTVGLGRDPAPRSAAVCAIAAALLVASCGPASQRIDPRGDRQVQGETATFAQFSDAASEMLGKMLRSDFLDREAYRPHPVRMVVSDIENKTDTLPPTELMLSRIREGLLNSGKVVYVSTLGSDGTDRFTTEAPGQLLDGRPNFRDDTLPEAGQFEAPRLSLRTQVLWYAQVGNQARQSTYVVRMFVSDVQRGVTIWESTSDPIAIRTERGRGVGL</sequence>
<dbReference type="Pfam" id="PF13036">
    <property type="entry name" value="LpoB"/>
    <property type="match status" value="1"/>
</dbReference>
<proteinExistence type="predicted"/>
<dbReference type="KEGG" id="phm:PSMK_24800"/>
<dbReference type="RefSeq" id="WP_014437852.1">
    <property type="nucleotide sequence ID" value="NC_017080.1"/>
</dbReference>
<dbReference type="Proteomes" id="UP000007881">
    <property type="component" value="Chromosome"/>
</dbReference>
<evidence type="ECO:0000313" key="1">
    <source>
        <dbReference type="EMBL" id="BAM04639.1"/>
    </source>
</evidence>
<dbReference type="InterPro" id="IPR014094">
    <property type="entry name" value="LpoB"/>
</dbReference>
<evidence type="ECO:0000313" key="2">
    <source>
        <dbReference type="Proteomes" id="UP000007881"/>
    </source>
</evidence>
<evidence type="ECO:0008006" key="3">
    <source>
        <dbReference type="Google" id="ProtNLM"/>
    </source>
</evidence>
<dbReference type="eggNOG" id="COG3417">
    <property type="taxonomic scope" value="Bacteria"/>
</dbReference>
<keyword evidence="2" id="KW-1185">Reference proteome</keyword>
<dbReference type="STRING" id="1142394.PSMK_24800"/>
<dbReference type="AlphaFoldDB" id="I0IHA1"/>
<dbReference type="EMBL" id="AP012338">
    <property type="protein sequence ID" value="BAM04639.1"/>
    <property type="molecule type" value="Genomic_DNA"/>
</dbReference>
<reference evidence="1 2" key="1">
    <citation type="submission" date="2012-02" db="EMBL/GenBank/DDBJ databases">
        <title>Complete genome sequence of Phycisphaera mikurensis NBRC 102666.</title>
        <authorList>
            <person name="Ankai A."/>
            <person name="Hosoyama A."/>
            <person name="Terui Y."/>
            <person name="Sekine M."/>
            <person name="Fukai R."/>
            <person name="Kato Y."/>
            <person name="Nakamura S."/>
            <person name="Yamada-Narita S."/>
            <person name="Kawakoshi A."/>
            <person name="Fukunaga Y."/>
            <person name="Yamazaki S."/>
            <person name="Fujita N."/>
        </authorList>
    </citation>
    <scope>NUCLEOTIDE SEQUENCE [LARGE SCALE GENOMIC DNA]</scope>
    <source>
        <strain evidence="2">NBRC 102666 / KCTC 22515 / FYK2301M01</strain>
    </source>
</reference>
<name>I0IHA1_PHYMF</name>
<dbReference type="HOGENOM" id="CLU_1234090_0_0_0"/>